<sequence length="88" mass="10448">MLQLFAFAKTRRLFYFASLRSVKSYRKFSTSFARQTLGPPTKPVRKLGVTYEPFTHLLFYLIQAVVEKGWYEWWESQGKINQPSNHKV</sequence>
<organism evidence="1 2">
    <name type="scientific">Jimgerdemannia flammicorona</name>
    <dbReference type="NCBI Taxonomy" id="994334"/>
    <lineage>
        <taxon>Eukaryota</taxon>
        <taxon>Fungi</taxon>
        <taxon>Fungi incertae sedis</taxon>
        <taxon>Mucoromycota</taxon>
        <taxon>Mucoromycotina</taxon>
        <taxon>Endogonomycetes</taxon>
        <taxon>Endogonales</taxon>
        <taxon>Endogonaceae</taxon>
        <taxon>Jimgerdemannia</taxon>
    </lineage>
</organism>
<dbReference type="AlphaFoldDB" id="A0A433QIW8"/>
<gene>
    <name evidence="1" type="ORF">BC938DRAFT_480369</name>
</gene>
<accession>A0A433QIW8</accession>
<evidence type="ECO:0000313" key="2">
    <source>
        <dbReference type="Proteomes" id="UP000274822"/>
    </source>
</evidence>
<protein>
    <submittedName>
        <fullName evidence="1">Uncharacterized protein</fullName>
    </submittedName>
</protein>
<dbReference type="EMBL" id="RBNJ01004830">
    <property type="protein sequence ID" value="RUS29684.1"/>
    <property type="molecule type" value="Genomic_DNA"/>
</dbReference>
<keyword evidence="2" id="KW-1185">Reference proteome</keyword>
<dbReference type="Proteomes" id="UP000274822">
    <property type="component" value="Unassembled WGS sequence"/>
</dbReference>
<evidence type="ECO:0000313" key="1">
    <source>
        <dbReference type="EMBL" id="RUS29684.1"/>
    </source>
</evidence>
<reference evidence="1 2" key="1">
    <citation type="journal article" date="2018" name="New Phytol.">
        <title>Phylogenomics of Endogonaceae and evolution of mycorrhizas within Mucoromycota.</title>
        <authorList>
            <person name="Chang Y."/>
            <person name="Desiro A."/>
            <person name="Na H."/>
            <person name="Sandor L."/>
            <person name="Lipzen A."/>
            <person name="Clum A."/>
            <person name="Barry K."/>
            <person name="Grigoriev I.V."/>
            <person name="Martin F.M."/>
            <person name="Stajich J.E."/>
            <person name="Smith M.E."/>
            <person name="Bonito G."/>
            <person name="Spatafora J.W."/>
        </authorList>
    </citation>
    <scope>NUCLEOTIDE SEQUENCE [LARGE SCALE GENOMIC DNA]</scope>
    <source>
        <strain evidence="1 2">AD002</strain>
    </source>
</reference>
<comment type="caution">
    <text evidence="1">The sequence shown here is derived from an EMBL/GenBank/DDBJ whole genome shotgun (WGS) entry which is preliminary data.</text>
</comment>
<proteinExistence type="predicted"/>
<name>A0A433QIW8_9FUNG</name>